<proteinExistence type="predicted"/>
<dbReference type="SMART" id="SM00248">
    <property type="entry name" value="ANK"/>
    <property type="match status" value="6"/>
</dbReference>
<dbReference type="PANTHER" id="PTHR24188">
    <property type="entry name" value="ANKYRIN REPEAT PROTEIN"/>
    <property type="match status" value="1"/>
</dbReference>
<dbReference type="InterPro" id="IPR002110">
    <property type="entry name" value="Ankyrin_rpt"/>
</dbReference>
<evidence type="ECO:0000256" key="1">
    <source>
        <dbReference type="ARBA" id="ARBA00022737"/>
    </source>
</evidence>
<dbReference type="InterPro" id="IPR036770">
    <property type="entry name" value="Ankyrin_rpt-contain_sf"/>
</dbReference>
<organism evidence="4">
    <name type="scientific">Shearwaterpox virus</name>
    <dbReference type="NCBI Taxonomy" id="1974596"/>
    <lineage>
        <taxon>Viruses</taxon>
        <taxon>Varidnaviria</taxon>
        <taxon>Bamfordvirae</taxon>
        <taxon>Nucleocytoviricota</taxon>
        <taxon>Pokkesviricetes</taxon>
        <taxon>Chitovirales</taxon>
        <taxon>Poxviridae</taxon>
        <taxon>Chordopoxvirinae</taxon>
        <taxon>Avipoxvirus</taxon>
        <taxon>Avipoxvirus canarypox</taxon>
        <taxon>Canarypox virus</taxon>
    </lineage>
</organism>
<dbReference type="PROSITE" id="PS50297">
    <property type="entry name" value="ANK_REP_REGION"/>
    <property type="match status" value="4"/>
</dbReference>
<dbReference type="Pfam" id="PF00023">
    <property type="entry name" value="Ank"/>
    <property type="match status" value="1"/>
</dbReference>
<dbReference type="PROSITE" id="PS50088">
    <property type="entry name" value="ANK_REPEAT"/>
    <property type="match status" value="4"/>
</dbReference>
<evidence type="ECO:0000256" key="2">
    <source>
        <dbReference type="ARBA" id="ARBA00023043"/>
    </source>
</evidence>
<feature type="repeat" description="ANK" evidence="3">
    <location>
        <begin position="198"/>
        <end position="230"/>
    </location>
</feature>
<keyword evidence="2 3" id="KW-0040">ANK repeat</keyword>
<reference evidence="4" key="1">
    <citation type="journal article" date="2017" name="BMC Genomics">
        <title>Genomic characterization of two novel pathogenic avipoxviruses isolated from pacific shearwaters (Ardenna spp.).</title>
        <authorList>
            <person name="Sarker S."/>
            <person name="Das S."/>
            <person name="Lavers J.L."/>
            <person name="Hutton I."/>
            <person name="Helbig K."/>
            <person name="Imbery J."/>
            <person name="Upton C."/>
            <person name="Raidal S.R."/>
        </authorList>
    </citation>
    <scope>NUCLEOTIDE SEQUENCE [LARGE SCALE GENOMIC DNA]</scope>
    <source>
        <strain evidence="4">SWPV-2</strain>
    </source>
</reference>
<name>A0A1V0QGQ0_CNPV</name>
<dbReference type="Gene3D" id="1.25.40.20">
    <property type="entry name" value="Ankyrin repeat-containing domain"/>
    <property type="match status" value="1"/>
</dbReference>
<dbReference type="PANTHER" id="PTHR24188:SF29">
    <property type="entry name" value="GH09064P"/>
    <property type="match status" value="1"/>
</dbReference>
<feature type="repeat" description="ANK" evidence="3">
    <location>
        <begin position="132"/>
        <end position="164"/>
    </location>
</feature>
<evidence type="ECO:0000256" key="3">
    <source>
        <dbReference type="PROSITE-ProRule" id="PRU00023"/>
    </source>
</evidence>
<accession>A0A1V0QGQ0</accession>
<dbReference type="Proteomes" id="UP000319767">
    <property type="component" value="Segment"/>
</dbReference>
<dbReference type="PRINTS" id="PR01415">
    <property type="entry name" value="ANKYRIN"/>
</dbReference>
<dbReference type="EMBL" id="KX857215">
    <property type="protein sequence ID" value="ARE67546.1"/>
    <property type="molecule type" value="Genomic_DNA"/>
</dbReference>
<sequence>MTMEETMIMKHIILNDNISLKKALDYGYTNPNFSLNGETPLRLATKLRNTEAVKILMRHVCYPENQHLPLHCAVKKGDIKEVKNLLDKKEYINNVFYEGGYTPLNLAVALGSKQIVRLLLENGADPDICSTDLLTPLHIAVRLNSKDIIDLLLTFNANPDLEDCFRCTPLIHAATGGYTDICNILINHGADINYVSSAGDNALLSAADNNKLYTVKLLLDKGANSNVLLQSGPNIYGIMEVINYSGEVSMSVSVIIADIILSKYKYLDDLSKVGQCKNLAVIDNSNKYEFVVSKCKNELGIISNIVINGVSLLDIYNEKLWHLIQGDSKLIFFDKVIGLDKNISLYSYIIEKLASMI</sequence>
<dbReference type="SUPFAM" id="SSF48403">
    <property type="entry name" value="Ankyrin repeat"/>
    <property type="match status" value="1"/>
</dbReference>
<feature type="repeat" description="ANK" evidence="3">
    <location>
        <begin position="168"/>
        <end position="197"/>
    </location>
</feature>
<gene>
    <name evidence="4" type="primary">SWPV2-294</name>
</gene>
<keyword evidence="1" id="KW-0677">Repeat</keyword>
<protein>
    <submittedName>
        <fullName evidence="4">SWPV2-ORF294</fullName>
    </submittedName>
</protein>
<evidence type="ECO:0000313" key="4">
    <source>
        <dbReference type="EMBL" id="ARE67546.1"/>
    </source>
</evidence>
<dbReference type="Pfam" id="PF12796">
    <property type="entry name" value="Ank_2"/>
    <property type="match status" value="2"/>
</dbReference>
<feature type="repeat" description="ANK" evidence="3">
    <location>
        <begin position="99"/>
        <end position="131"/>
    </location>
</feature>